<accession>A0A915JTS1</accession>
<organism evidence="1 2">
    <name type="scientific">Romanomermis culicivorax</name>
    <name type="common">Nematode worm</name>
    <dbReference type="NCBI Taxonomy" id="13658"/>
    <lineage>
        <taxon>Eukaryota</taxon>
        <taxon>Metazoa</taxon>
        <taxon>Ecdysozoa</taxon>
        <taxon>Nematoda</taxon>
        <taxon>Enoplea</taxon>
        <taxon>Dorylaimia</taxon>
        <taxon>Mermithida</taxon>
        <taxon>Mermithoidea</taxon>
        <taxon>Mermithidae</taxon>
        <taxon>Romanomermis</taxon>
    </lineage>
</organism>
<evidence type="ECO:0000313" key="1">
    <source>
        <dbReference type="Proteomes" id="UP000887565"/>
    </source>
</evidence>
<sequence length="78" mass="8316">MLTAPAQHVPPVAAITSPAVEVTNFDVDISIINESPVTLGLLQQPPKVSILCKVELPFSGLVIDFLDDESASSNKKEE</sequence>
<evidence type="ECO:0000313" key="2">
    <source>
        <dbReference type="WBParaSite" id="nRc.2.0.1.t29449-RA"/>
    </source>
</evidence>
<protein>
    <submittedName>
        <fullName evidence="2">Uncharacterized protein</fullName>
    </submittedName>
</protein>
<name>A0A915JTS1_ROMCU</name>
<reference evidence="2" key="1">
    <citation type="submission" date="2022-11" db="UniProtKB">
        <authorList>
            <consortium name="WormBaseParasite"/>
        </authorList>
    </citation>
    <scope>IDENTIFICATION</scope>
</reference>
<proteinExistence type="predicted"/>
<dbReference type="WBParaSite" id="nRc.2.0.1.t29449-RA">
    <property type="protein sequence ID" value="nRc.2.0.1.t29449-RA"/>
    <property type="gene ID" value="nRc.2.0.1.g29449"/>
</dbReference>
<keyword evidence="1" id="KW-1185">Reference proteome</keyword>
<dbReference type="Proteomes" id="UP000887565">
    <property type="component" value="Unplaced"/>
</dbReference>
<dbReference type="AlphaFoldDB" id="A0A915JTS1"/>